<dbReference type="InterPro" id="IPR045857">
    <property type="entry name" value="O16G_dom_2"/>
</dbReference>
<dbReference type="Proteomes" id="UP000728032">
    <property type="component" value="Unassembled WGS sequence"/>
</dbReference>
<organism evidence="5">
    <name type="scientific">Oppiella nova</name>
    <dbReference type="NCBI Taxonomy" id="334625"/>
    <lineage>
        <taxon>Eukaryota</taxon>
        <taxon>Metazoa</taxon>
        <taxon>Ecdysozoa</taxon>
        <taxon>Arthropoda</taxon>
        <taxon>Chelicerata</taxon>
        <taxon>Arachnida</taxon>
        <taxon>Acari</taxon>
        <taxon>Acariformes</taxon>
        <taxon>Sarcoptiformes</taxon>
        <taxon>Oribatida</taxon>
        <taxon>Brachypylina</taxon>
        <taxon>Oppioidea</taxon>
        <taxon>Oppiidae</taxon>
        <taxon>Oppiella</taxon>
    </lineage>
</organism>
<proteinExistence type="predicted"/>
<feature type="transmembrane region" description="Helical" evidence="3">
    <location>
        <begin position="159"/>
        <end position="181"/>
    </location>
</feature>
<gene>
    <name evidence="5" type="ORF">ONB1V03_LOCUS4760</name>
</gene>
<dbReference type="PANTHER" id="PTHR10357:SF179">
    <property type="entry name" value="NEUTRAL AND BASIC AMINO ACID TRANSPORT PROTEIN RBAT"/>
    <property type="match status" value="1"/>
</dbReference>
<dbReference type="AlphaFoldDB" id="A0A7R9QHN8"/>
<feature type="domain" description="Glycosyl hydrolase family 13 catalytic" evidence="4">
    <location>
        <begin position="208"/>
        <end position="690"/>
    </location>
</feature>
<name>A0A7R9QHN8_9ACAR</name>
<evidence type="ECO:0000256" key="2">
    <source>
        <dbReference type="ARBA" id="ARBA00012741"/>
    </source>
</evidence>
<dbReference type="EC" id="3.2.1.20" evidence="2"/>
<dbReference type="Gene3D" id="3.90.400.10">
    <property type="entry name" value="Oligo-1,6-glucosidase, Domain 2"/>
    <property type="match status" value="1"/>
</dbReference>
<dbReference type="GO" id="GO:0004558">
    <property type="term" value="F:alpha-1,4-glucosidase activity"/>
    <property type="evidence" value="ECO:0007669"/>
    <property type="project" value="UniProtKB-EC"/>
</dbReference>
<keyword evidence="6" id="KW-1185">Reference proteome</keyword>
<dbReference type="OrthoDB" id="1740265at2759"/>
<protein>
    <recommendedName>
        <fullName evidence="2">alpha-glucosidase</fullName>
        <ecNumber evidence="2">3.2.1.20</ecNumber>
    </recommendedName>
</protein>
<dbReference type="Gene3D" id="3.20.20.80">
    <property type="entry name" value="Glycosidases"/>
    <property type="match status" value="2"/>
</dbReference>
<evidence type="ECO:0000313" key="5">
    <source>
        <dbReference type="EMBL" id="CAD7644589.1"/>
    </source>
</evidence>
<dbReference type="SUPFAM" id="SSF51445">
    <property type="entry name" value="(Trans)glycosidases"/>
    <property type="match status" value="2"/>
</dbReference>
<sequence>MASELHLSESIPFGQNSRFAKGVSFQTLTDISDECCLQNRVNIIQRNPMVINTGTSTVISKSSSSDSDTNDSHTRLLEDSLQDFRSVQYLLLTPTATHTTTCLSEDPSNTSDALWTQMQNSLSKEIRTRYLTKRRFGSGIRRDYTLVGLQCYSSAFKTVFSVTLCVLLCCIILLMTVLYVWHNNHFSAHNTVPHIPDQNWWRGSTFYEIFVPSFKDSDGDGFGDLNGLRDKISYLQELGINAIRLNSIFSALDYPHRYDNILDFFSVDPHLGKMSHFIELVKVLHELKMYIILDINLVTTSDQHPWAAHWLLNRSTEYQYFYVNVSEDQINDEDWTSSSATDRLQTDFLHKNTHFGGRLHLNWSHPGVRHQMYEVFDFWLQYIDGFYLKHLEQMYVESETTVYDILRELRNRANKAVMSDPGDEDWTSSSATDRLQTDFLHKNTHFGGRLHLNWSHPGVRHQMYEVFDFWLQYIDGFYLKHLEQMYVESETTVYDILSELRNRANKAVMSDPGVGVGAHKILICSTSFVQKRHKLVLNYMRDPLAPNDLRLSTTATNGSKLIDINSYFDLIDFQLNIDINKTETIRDQVNAIFLNSPNTPWIHWSVGDVERSRLATRIGSQYTMTVSFLLIMLPGTISWFYGDEIALHDTYDPLSQKEYRGGQLCPMQWMSNLNANFSQSNTTKPWLPIHPNYIEINVLKQNESIKRFNELMAFRADHFEVEDMGKHGNYLFHYIDDNQIVFERYFDRGDPPDIRFRYVLFANFGPKPKVRDFSDKFHLSRIKISSYKKREKEFLYMRSLRLDAGEALIVEVD</sequence>
<dbReference type="InterPro" id="IPR006047">
    <property type="entry name" value="GH13_cat_dom"/>
</dbReference>
<dbReference type="EMBL" id="OC916557">
    <property type="protein sequence ID" value="CAD7644589.1"/>
    <property type="molecule type" value="Genomic_DNA"/>
</dbReference>
<keyword evidence="3" id="KW-0812">Transmembrane</keyword>
<dbReference type="Pfam" id="PF00128">
    <property type="entry name" value="Alpha-amylase"/>
    <property type="match status" value="2"/>
</dbReference>
<dbReference type="PANTHER" id="PTHR10357">
    <property type="entry name" value="ALPHA-AMYLASE FAMILY MEMBER"/>
    <property type="match status" value="1"/>
</dbReference>
<comment type="catalytic activity">
    <reaction evidence="1">
        <text>Hydrolysis of terminal, non-reducing (1-&gt;4)-linked alpha-D-glucose residues with release of alpha-D-glucose.</text>
        <dbReference type="EC" id="3.2.1.20"/>
    </reaction>
</comment>
<dbReference type="SMART" id="SM00642">
    <property type="entry name" value="Aamy"/>
    <property type="match status" value="1"/>
</dbReference>
<evidence type="ECO:0000256" key="1">
    <source>
        <dbReference type="ARBA" id="ARBA00001657"/>
    </source>
</evidence>
<evidence type="ECO:0000259" key="4">
    <source>
        <dbReference type="SMART" id="SM00642"/>
    </source>
</evidence>
<dbReference type="EMBL" id="CAJPVJ010001732">
    <property type="protein sequence ID" value="CAG2165215.1"/>
    <property type="molecule type" value="Genomic_DNA"/>
</dbReference>
<evidence type="ECO:0000313" key="6">
    <source>
        <dbReference type="Proteomes" id="UP000728032"/>
    </source>
</evidence>
<evidence type="ECO:0000256" key="3">
    <source>
        <dbReference type="SAM" id="Phobius"/>
    </source>
</evidence>
<accession>A0A7R9QHN8</accession>
<keyword evidence="3" id="KW-0472">Membrane</keyword>
<dbReference type="InterPro" id="IPR017853">
    <property type="entry name" value="GH"/>
</dbReference>
<reference evidence="5" key="1">
    <citation type="submission" date="2020-11" db="EMBL/GenBank/DDBJ databases">
        <authorList>
            <person name="Tran Van P."/>
        </authorList>
    </citation>
    <scope>NUCLEOTIDE SEQUENCE</scope>
</reference>
<dbReference type="GO" id="GO:0005975">
    <property type="term" value="P:carbohydrate metabolic process"/>
    <property type="evidence" value="ECO:0007669"/>
    <property type="project" value="InterPro"/>
</dbReference>
<keyword evidence="3" id="KW-1133">Transmembrane helix</keyword>